<evidence type="ECO:0000256" key="8">
    <source>
        <dbReference type="ARBA" id="ARBA00023157"/>
    </source>
</evidence>
<protein>
    <recommendedName>
        <fullName evidence="3">cutinase</fullName>
        <ecNumber evidence="3">3.1.1.74</ecNumber>
    </recommendedName>
</protein>
<dbReference type="PRINTS" id="PR00129">
    <property type="entry name" value="CUTINASE"/>
</dbReference>
<dbReference type="PROSITE" id="PS00931">
    <property type="entry name" value="CUTINASE_2"/>
    <property type="match status" value="1"/>
</dbReference>
<dbReference type="EMBL" id="KV878252">
    <property type="protein sequence ID" value="OJZ81089.1"/>
    <property type="molecule type" value="Genomic_DNA"/>
</dbReference>
<evidence type="ECO:0000256" key="4">
    <source>
        <dbReference type="ARBA" id="ARBA00022487"/>
    </source>
</evidence>
<evidence type="ECO:0000256" key="13">
    <source>
        <dbReference type="SAM" id="SignalP"/>
    </source>
</evidence>
<keyword evidence="6 13" id="KW-0732">Signal</keyword>
<dbReference type="SUPFAM" id="SSF53474">
    <property type="entry name" value="alpha/beta-Hydrolases"/>
    <property type="match status" value="1"/>
</dbReference>
<dbReference type="FunFam" id="3.40.50.1820:FF:000235">
    <property type="entry name" value="Cutinase 1"/>
    <property type="match status" value="1"/>
</dbReference>
<dbReference type="SMART" id="SM01110">
    <property type="entry name" value="Cutinase"/>
    <property type="match status" value="1"/>
</dbReference>
<accession>A0A1M3T2V8</accession>
<dbReference type="Pfam" id="PF01083">
    <property type="entry name" value="Cutinase"/>
    <property type="match status" value="1"/>
</dbReference>
<dbReference type="OrthoDB" id="3225429at2759"/>
<keyword evidence="4" id="KW-0719">Serine esterase</keyword>
<evidence type="ECO:0000256" key="6">
    <source>
        <dbReference type="ARBA" id="ARBA00022729"/>
    </source>
</evidence>
<dbReference type="PANTHER" id="PTHR48250">
    <property type="entry name" value="CUTINASE 2-RELATED"/>
    <property type="match status" value="1"/>
</dbReference>
<dbReference type="GO" id="GO:0016052">
    <property type="term" value="P:carbohydrate catabolic process"/>
    <property type="evidence" value="ECO:0007669"/>
    <property type="project" value="TreeGrafter"/>
</dbReference>
<feature type="signal peptide" evidence="13">
    <location>
        <begin position="1"/>
        <end position="16"/>
    </location>
</feature>
<dbReference type="EC" id="3.1.1.74" evidence="3"/>
<feature type="active site" description="Proton donor/acceptor" evidence="10">
    <location>
        <position position="194"/>
    </location>
</feature>
<dbReference type="Proteomes" id="UP000184063">
    <property type="component" value="Unassembled WGS sequence"/>
</dbReference>
<evidence type="ECO:0000256" key="9">
    <source>
        <dbReference type="ARBA" id="ARBA00034045"/>
    </source>
</evidence>
<evidence type="ECO:0000313" key="15">
    <source>
        <dbReference type="Proteomes" id="UP000184063"/>
    </source>
</evidence>
<evidence type="ECO:0000256" key="12">
    <source>
        <dbReference type="SAM" id="MobiDB-lite"/>
    </source>
</evidence>
<proteinExistence type="inferred from homology"/>
<evidence type="ECO:0000256" key="10">
    <source>
        <dbReference type="PIRSR" id="PIRSR611150-1"/>
    </source>
</evidence>
<sequence length="271" mass="27546">MKLLSFLVGLAGLAAASPMGLAERQLSDGNELREGSCKPIIFIFARASTEPGLLGISTGPAVCNDLKMAKAGQVLCQGVGPAYTADLMSNALPDNTSPAAISEAEGLFKLAASKCPNSQILAGGYSQGTAVMDDSIKQLSDDVKDKIKGVVLFGYTRNAQEGGQIGNFPKDKVKIYCAMGDMVCDGTLIVTAAHFTYVMNTGEASQWLESKLSDTTTSSLTDSSSSGTSSSTSTGDSSSESSSATGLGGLSGLSGLGSSTSGGFPSLASLF</sequence>
<dbReference type="AlphaFoldDB" id="A0A1M3T2V8"/>
<keyword evidence="8 11" id="KW-1015">Disulfide bond</keyword>
<evidence type="ECO:0000256" key="5">
    <source>
        <dbReference type="ARBA" id="ARBA00022525"/>
    </source>
</evidence>
<evidence type="ECO:0000256" key="7">
    <source>
        <dbReference type="ARBA" id="ARBA00022801"/>
    </source>
</evidence>
<feature type="active site" description="Nucleophile" evidence="10">
    <location>
        <position position="126"/>
    </location>
</feature>
<feature type="disulfide bond" evidence="11">
    <location>
        <begin position="177"/>
        <end position="184"/>
    </location>
</feature>
<dbReference type="Gene3D" id="3.40.50.1820">
    <property type="entry name" value="alpha/beta hydrolase"/>
    <property type="match status" value="1"/>
</dbReference>
<feature type="compositionally biased region" description="Low complexity" evidence="12">
    <location>
        <begin position="217"/>
        <end position="245"/>
    </location>
</feature>
<dbReference type="GO" id="GO:0005576">
    <property type="term" value="C:extracellular region"/>
    <property type="evidence" value="ECO:0007669"/>
    <property type="project" value="UniProtKB-SubCell"/>
</dbReference>
<evidence type="ECO:0000256" key="3">
    <source>
        <dbReference type="ARBA" id="ARBA00013095"/>
    </source>
</evidence>
<dbReference type="InterPro" id="IPR011150">
    <property type="entry name" value="Cutinase_monf"/>
</dbReference>
<comment type="similarity">
    <text evidence="2">Belongs to the cutinase family.</text>
</comment>
<dbReference type="InterPro" id="IPR000675">
    <property type="entry name" value="Cutinase/axe"/>
</dbReference>
<dbReference type="GO" id="GO:0050525">
    <property type="term" value="F:cutinase activity"/>
    <property type="evidence" value="ECO:0007669"/>
    <property type="project" value="UniProtKB-EC"/>
</dbReference>
<evidence type="ECO:0000313" key="14">
    <source>
        <dbReference type="EMBL" id="OJZ81089.1"/>
    </source>
</evidence>
<dbReference type="InterPro" id="IPR043579">
    <property type="entry name" value="CUTINASE_2"/>
</dbReference>
<comment type="catalytic activity">
    <reaction evidence="9">
        <text>cutin + H2O = cutin monomers.</text>
        <dbReference type="EC" id="3.1.1.74"/>
    </reaction>
</comment>
<dbReference type="PANTHER" id="PTHR48250:SF3">
    <property type="entry name" value="CUTINASE 1-RELATED"/>
    <property type="match status" value="1"/>
</dbReference>
<dbReference type="InterPro" id="IPR029058">
    <property type="entry name" value="AB_hydrolase_fold"/>
</dbReference>
<feature type="region of interest" description="Disordered" evidence="12">
    <location>
        <begin position="217"/>
        <end position="246"/>
    </location>
</feature>
<keyword evidence="7" id="KW-0378">Hydrolase</keyword>
<comment type="subcellular location">
    <subcellularLocation>
        <location evidence="1">Secreted</location>
    </subcellularLocation>
</comment>
<keyword evidence="5" id="KW-0964">Secreted</keyword>
<evidence type="ECO:0000256" key="2">
    <source>
        <dbReference type="ARBA" id="ARBA00007534"/>
    </source>
</evidence>
<name>A0A1M3T2V8_ASPLC</name>
<gene>
    <name evidence="14" type="ORF">ASPFODRAFT_200095</name>
</gene>
<organism evidence="14 15">
    <name type="scientific">Aspergillus luchuensis (strain CBS 106.47)</name>
    <dbReference type="NCBI Taxonomy" id="1137211"/>
    <lineage>
        <taxon>Eukaryota</taxon>
        <taxon>Fungi</taxon>
        <taxon>Dikarya</taxon>
        <taxon>Ascomycota</taxon>
        <taxon>Pezizomycotina</taxon>
        <taxon>Eurotiomycetes</taxon>
        <taxon>Eurotiomycetidae</taxon>
        <taxon>Eurotiales</taxon>
        <taxon>Aspergillaceae</taxon>
        <taxon>Aspergillus</taxon>
        <taxon>Aspergillus subgen. Circumdati</taxon>
    </lineage>
</organism>
<dbReference type="VEuPathDB" id="FungiDB:ASPFODRAFT_200095"/>
<feature type="chain" id="PRO_5009898126" description="cutinase" evidence="13">
    <location>
        <begin position="17"/>
        <end position="271"/>
    </location>
</feature>
<reference evidence="15" key="1">
    <citation type="journal article" date="2017" name="Genome Biol.">
        <title>Comparative genomics reveals high biological diversity and specific adaptations in the industrially and medically important fungal genus Aspergillus.</title>
        <authorList>
            <person name="de Vries R.P."/>
            <person name="Riley R."/>
            <person name="Wiebenga A."/>
            <person name="Aguilar-Osorio G."/>
            <person name="Amillis S."/>
            <person name="Uchima C.A."/>
            <person name="Anderluh G."/>
            <person name="Asadollahi M."/>
            <person name="Askin M."/>
            <person name="Barry K."/>
            <person name="Battaglia E."/>
            <person name="Bayram O."/>
            <person name="Benocci T."/>
            <person name="Braus-Stromeyer S.A."/>
            <person name="Caldana C."/>
            <person name="Canovas D."/>
            <person name="Cerqueira G.C."/>
            <person name="Chen F."/>
            <person name="Chen W."/>
            <person name="Choi C."/>
            <person name="Clum A."/>
            <person name="Dos Santos R.A."/>
            <person name="Damasio A.R."/>
            <person name="Diallinas G."/>
            <person name="Emri T."/>
            <person name="Fekete E."/>
            <person name="Flipphi M."/>
            <person name="Freyberg S."/>
            <person name="Gallo A."/>
            <person name="Gournas C."/>
            <person name="Habgood R."/>
            <person name="Hainaut M."/>
            <person name="Harispe M.L."/>
            <person name="Henrissat B."/>
            <person name="Hilden K.S."/>
            <person name="Hope R."/>
            <person name="Hossain A."/>
            <person name="Karabika E."/>
            <person name="Karaffa L."/>
            <person name="Karanyi Z."/>
            <person name="Krasevec N."/>
            <person name="Kuo A."/>
            <person name="Kusch H."/>
            <person name="LaButti K."/>
            <person name="Lagendijk E.L."/>
            <person name="Lapidus A."/>
            <person name="Levasseur A."/>
            <person name="Lindquist E."/>
            <person name="Lipzen A."/>
            <person name="Logrieco A.F."/>
            <person name="MacCabe A."/>
            <person name="Maekelae M.R."/>
            <person name="Malavazi I."/>
            <person name="Melin P."/>
            <person name="Meyer V."/>
            <person name="Mielnichuk N."/>
            <person name="Miskei M."/>
            <person name="Molnar A.P."/>
            <person name="Mule G."/>
            <person name="Ngan C.Y."/>
            <person name="Orejas M."/>
            <person name="Orosz E."/>
            <person name="Ouedraogo J.P."/>
            <person name="Overkamp K.M."/>
            <person name="Park H.-S."/>
            <person name="Perrone G."/>
            <person name="Piumi F."/>
            <person name="Punt P.J."/>
            <person name="Ram A.F."/>
            <person name="Ramon A."/>
            <person name="Rauscher S."/>
            <person name="Record E."/>
            <person name="Riano-Pachon D.M."/>
            <person name="Robert V."/>
            <person name="Roehrig J."/>
            <person name="Ruller R."/>
            <person name="Salamov A."/>
            <person name="Salih N.S."/>
            <person name="Samson R.A."/>
            <person name="Sandor E."/>
            <person name="Sanguinetti M."/>
            <person name="Schuetze T."/>
            <person name="Sepcic K."/>
            <person name="Shelest E."/>
            <person name="Sherlock G."/>
            <person name="Sophianopoulou V."/>
            <person name="Squina F.M."/>
            <person name="Sun H."/>
            <person name="Susca A."/>
            <person name="Todd R.B."/>
            <person name="Tsang A."/>
            <person name="Unkles S.E."/>
            <person name="van de Wiele N."/>
            <person name="van Rossen-Uffink D."/>
            <person name="Oliveira J.V."/>
            <person name="Vesth T.C."/>
            <person name="Visser J."/>
            <person name="Yu J.-H."/>
            <person name="Zhou M."/>
            <person name="Andersen M.R."/>
            <person name="Archer D.B."/>
            <person name="Baker S.E."/>
            <person name="Benoit I."/>
            <person name="Brakhage A.A."/>
            <person name="Braus G.H."/>
            <person name="Fischer R."/>
            <person name="Frisvad J.C."/>
            <person name="Goldman G.H."/>
            <person name="Houbraken J."/>
            <person name="Oakley B."/>
            <person name="Pocsi I."/>
            <person name="Scazzocchio C."/>
            <person name="Seiboth B."/>
            <person name="vanKuyk P.A."/>
            <person name="Wortman J."/>
            <person name="Dyer P.S."/>
            <person name="Grigoriev I.V."/>
        </authorList>
    </citation>
    <scope>NUCLEOTIDE SEQUENCE [LARGE SCALE GENOMIC DNA]</scope>
    <source>
        <strain evidence="15">CBS 106.47</strain>
    </source>
</reference>
<evidence type="ECO:0000256" key="1">
    <source>
        <dbReference type="ARBA" id="ARBA00004613"/>
    </source>
</evidence>
<feature type="active site" evidence="10">
    <location>
        <position position="181"/>
    </location>
</feature>
<feature type="disulfide bond" evidence="11">
    <location>
        <begin position="37"/>
        <end position="115"/>
    </location>
</feature>
<evidence type="ECO:0000256" key="11">
    <source>
        <dbReference type="PIRSR" id="PIRSR611150-2"/>
    </source>
</evidence>